<name>A0A6H5FX50_9HEMI</name>
<evidence type="ECO:0000256" key="7">
    <source>
        <dbReference type="SAM" id="Coils"/>
    </source>
</evidence>
<keyword evidence="10" id="KW-1185">Reference proteome</keyword>
<evidence type="ECO:0000256" key="1">
    <source>
        <dbReference type="ARBA" id="ARBA00004394"/>
    </source>
</evidence>
<proteinExistence type="predicted"/>
<sequence>MSSSRCFFCRNSCPILPSRPQTLYLPSRECFSNVNASMPYLCDEQLRIPFSWVILCKSCVNHVSESVNLSLDLRCRGLPNSRKGNVEASTNSSPKKTNPVIEVGSSGLQTENDMLRNEVRSLNVEISLLLGRVKSAEGADHMKEMSASKIRAEELRNELEDYKTRARKSLKDKEALIQQLKSAHQTGPAAEAMEINQLRDDSPWIFLATYFSVLGRNSENNDDSRNELETVSSELEKYEERIEIERRRTEEAALRLETVREESAAEINSVRTLLRQEAERRLAAEENCRLHAEVSREFLKELHKVREDLTKQLALMSERFREKVTEVAALRRQITQRGDAKPSMADAKVSTLTQALVQKQAALETTTNERNQLRLELERLKVSGNRSTEKKNVNVE</sequence>
<feature type="coiled-coil region" evidence="7">
    <location>
        <begin position="356"/>
        <end position="383"/>
    </location>
</feature>
<keyword evidence="3" id="KW-1133">Transmembrane helix</keyword>
<evidence type="ECO:0000256" key="4">
    <source>
        <dbReference type="ARBA" id="ARBA00023034"/>
    </source>
</evidence>
<evidence type="ECO:0000256" key="2">
    <source>
        <dbReference type="ARBA" id="ARBA00022692"/>
    </source>
</evidence>
<keyword evidence="6" id="KW-0472">Membrane</keyword>
<evidence type="ECO:0000256" key="8">
    <source>
        <dbReference type="SAM" id="MobiDB-lite"/>
    </source>
</evidence>
<evidence type="ECO:0000313" key="10">
    <source>
        <dbReference type="Proteomes" id="UP000479000"/>
    </source>
</evidence>
<evidence type="ECO:0000256" key="3">
    <source>
        <dbReference type="ARBA" id="ARBA00022989"/>
    </source>
</evidence>
<protein>
    <submittedName>
        <fullName evidence="9">Uncharacterized protein</fullName>
    </submittedName>
</protein>
<evidence type="ECO:0000256" key="5">
    <source>
        <dbReference type="ARBA" id="ARBA00023054"/>
    </source>
</evidence>
<feature type="compositionally biased region" description="Polar residues" evidence="8">
    <location>
        <begin position="87"/>
        <end position="96"/>
    </location>
</feature>
<evidence type="ECO:0000256" key="6">
    <source>
        <dbReference type="ARBA" id="ARBA00023136"/>
    </source>
</evidence>
<feature type="region of interest" description="Disordered" evidence="8">
    <location>
        <begin position="82"/>
        <end position="103"/>
    </location>
</feature>
<accession>A0A6H5FX50</accession>
<keyword evidence="5 7" id="KW-0175">Coiled coil</keyword>
<reference evidence="9 10" key="1">
    <citation type="submission" date="2020-02" db="EMBL/GenBank/DDBJ databases">
        <authorList>
            <person name="Ferguson B K."/>
        </authorList>
    </citation>
    <scope>NUCLEOTIDE SEQUENCE [LARGE SCALE GENOMIC DNA]</scope>
</reference>
<keyword evidence="2" id="KW-0812">Transmembrane</keyword>
<feature type="coiled-coil region" evidence="7">
    <location>
        <begin position="221"/>
        <end position="262"/>
    </location>
</feature>
<comment type="subcellular location">
    <subcellularLocation>
        <location evidence="1">Golgi apparatus membrane</location>
    </subcellularLocation>
</comment>
<dbReference type="OrthoDB" id="248903at2759"/>
<dbReference type="Pfam" id="PF09787">
    <property type="entry name" value="Golgin_A5"/>
    <property type="match status" value="1"/>
</dbReference>
<dbReference type="GO" id="GO:0007030">
    <property type="term" value="P:Golgi organization"/>
    <property type="evidence" value="ECO:0007669"/>
    <property type="project" value="InterPro"/>
</dbReference>
<dbReference type="InterPro" id="IPR019177">
    <property type="entry name" value="Golgin_subfamily_A_member_5"/>
</dbReference>
<gene>
    <name evidence="9" type="ORF">NTEN_LOCUS1295</name>
</gene>
<dbReference type="AlphaFoldDB" id="A0A6H5FX50"/>
<feature type="coiled-coil region" evidence="7">
    <location>
        <begin position="105"/>
        <end position="183"/>
    </location>
</feature>
<organism evidence="9 10">
    <name type="scientific">Nesidiocoris tenuis</name>
    <dbReference type="NCBI Taxonomy" id="355587"/>
    <lineage>
        <taxon>Eukaryota</taxon>
        <taxon>Metazoa</taxon>
        <taxon>Ecdysozoa</taxon>
        <taxon>Arthropoda</taxon>
        <taxon>Hexapoda</taxon>
        <taxon>Insecta</taxon>
        <taxon>Pterygota</taxon>
        <taxon>Neoptera</taxon>
        <taxon>Paraneoptera</taxon>
        <taxon>Hemiptera</taxon>
        <taxon>Heteroptera</taxon>
        <taxon>Panheteroptera</taxon>
        <taxon>Cimicomorpha</taxon>
        <taxon>Miridae</taxon>
        <taxon>Dicyphina</taxon>
        <taxon>Nesidiocoris</taxon>
    </lineage>
</organism>
<dbReference type="GO" id="GO:0000139">
    <property type="term" value="C:Golgi membrane"/>
    <property type="evidence" value="ECO:0007669"/>
    <property type="project" value="UniProtKB-SubCell"/>
</dbReference>
<dbReference type="EMBL" id="CADCXU010001993">
    <property type="protein sequence ID" value="CAA9994479.1"/>
    <property type="molecule type" value="Genomic_DNA"/>
</dbReference>
<keyword evidence="4" id="KW-0333">Golgi apparatus</keyword>
<dbReference type="Proteomes" id="UP000479000">
    <property type="component" value="Unassembled WGS sequence"/>
</dbReference>
<evidence type="ECO:0000313" key="9">
    <source>
        <dbReference type="EMBL" id="CAA9994479.1"/>
    </source>
</evidence>